<gene>
    <name evidence="2" type="ORF">AMTR_s00012p00248780</name>
</gene>
<dbReference type="EMBL" id="KI393609">
    <property type="protein sequence ID" value="ERN07952.1"/>
    <property type="molecule type" value="Genomic_DNA"/>
</dbReference>
<reference evidence="3" key="1">
    <citation type="journal article" date="2013" name="Science">
        <title>The Amborella genome and the evolution of flowering plants.</title>
        <authorList>
            <consortium name="Amborella Genome Project"/>
        </authorList>
    </citation>
    <scope>NUCLEOTIDE SEQUENCE [LARGE SCALE GENOMIC DNA]</scope>
</reference>
<keyword evidence="3" id="KW-1185">Reference proteome</keyword>
<sequence length="64" mass="7599">MTYLAHGVMPDETHDETHELEKSTTPDETHDETHELEKSTMRTMMTLMWEIFKSKLRNSKHPIN</sequence>
<proteinExistence type="predicted"/>
<organism evidence="2 3">
    <name type="scientific">Amborella trichopoda</name>
    <dbReference type="NCBI Taxonomy" id="13333"/>
    <lineage>
        <taxon>Eukaryota</taxon>
        <taxon>Viridiplantae</taxon>
        <taxon>Streptophyta</taxon>
        <taxon>Embryophyta</taxon>
        <taxon>Tracheophyta</taxon>
        <taxon>Spermatophyta</taxon>
        <taxon>Magnoliopsida</taxon>
        <taxon>Amborellales</taxon>
        <taxon>Amborellaceae</taxon>
        <taxon>Amborella</taxon>
    </lineage>
</organism>
<dbReference type="Gramene" id="ERN07952">
    <property type="protein sequence ID" value="ERN07952"/>
    <property type="gene ID" value="AMTR_s00012p00248780"/>
</dbReference>
<evidence type="ECO:0000313" key="3">
    <source>
        <dbReference type="Proteomes" id="UP000017836"/>
    </source>
</evidence>
<protein>
    <submittedName>
        <fullName evidence="2">Uncharacterized protein</fullName>
    </submittedName>
</protein>
<evidence type="ECO:0000313" key="2">
    <source>
        <dbReference type="EMBL" id="ERN07952.1"/>
    </source>
</evidence>
<accession>W1PDE6</accession>
<name>W1PDE6_AMBTC</name>
<feature type="region of interest" description="Disordered" evidence="1">
    <location>
        <begin position="1"/>
        <end position="36"/>
    </location>
</feature>
<evidence type="ECO:0000256" key="1">
    <source>
        <dbReference type="SAM" id="MobiDB-lite"/>
    </source>
</evidence>
<feature type="compositionally biased region" description="Basic and acidic residues" evidence="1">
    <location>
        <begin position="9"/>
        <end position="36"/>
    </location>
</feature>
<dbReference type="Proteomes" id="UP000017836">
    <property type="component" value="Unassembled WGS sequence"/>
</dbReference>
<dbReference type="AlphaFoldDB" id="W1PDE6"/>
<dbReference type="HOGENOM" id="CLU_2870567_0_0_1"/>